<keyword evidence="1" id="KW-1133">Transmembrane helix</keyword>
<organism evidence="2 3">
    <name type="scientific">Galbibacter marinus</name>
    <dbReference type="NCBI Taxonomy" id="555500"/>
    <lineage>
        <taxon>Bacteria</taxon>
        <taxon>Pseudomonadati</taxon>
        <taxon>Bacteroidota</taxon>
        <taxon>Flavobacteriia</taxon>
        <taxon>Flavobacteriales</taxon>
        <taxon>Flavobacteriaceae</taxon>
        <taxon>Galbibacter</taxon>
    </lineage>
</organism>
<dbReference type="PATRIC" id="fig|555500.3.peg.1729"/>
<feature type="transmembrane region" description="Helical" evidence="1">
    <location>
        <begin position="189"/>
        <end position="217"/>
    </location>
</feature>
<dbReference type="PANTHER" id="PTHR34219:SF3">
    <property type="entry name" value="BLL7967 PROTEIN"/>
    <property type="match status" value="1"/>
</dbReference>
<dbReference type="eggNOG" id="COG3182">
    <property type="taxonomic scope" value="Bacteria"/>
</dbReference>
<gene>
    <name evidence="2" type="ORF">I215_08341</name>
</gene>
<reference evidence="2 3" key="1">
    <citation type="journal article" date="2012" name="J. Bacteriol.">
        <title>Genome Sequence of Galbibacter marinum Type Strain ck-I2-15.</title>
        <authorList>
            <person name="Lai Q."/>
            <person name="Li C."/>
            <person name="Shao Z."/>
        </authorList>
    </citation>
    <scope>NUCLEOTIDE SEQUENCE [LARGE SCALE GENOMIC DNA]</scope>
    <source>
        <strain evidence="3">ck-I2-15</strain>
    </source>
</reference>
<dbReference type="Pfam" id="PF03929">
    <property type="entry name" value="PepSY_TM"/>
    <property type="match status" value="1"/>
</dbReference>
<evidence type="ECO:0000313" key="3">
    <source>
        <dbReference type="Proteomes" id="UP000007364"/>
    </source>
</evidence>
<dbReference type="STRING" id="555500.I215_08341"/>
<evidence type="ECO:0000256" key="1">
    <source>
        <dbReference type="SAM" id="Phobius"/>
    </source>
</evidence>
<feature type="transmembrane region" description="Helical" evidence="1">
    <location>
        <begin position="12"/>
        <end position="36"/>
    </location>
</feature>
<accession>K2PUM5</accession>
<feature type="transmembrane region" description="Helical" evidence="1">
    <location>
        <begin position="353"/>
        <end position="375"/>
    </location>
</feature>
<dbReference type="Proteomes" id="UP000007364">
    <property type="component" value="Unassembled WGS sequence"/>
</dbReference>
<dbReference type="AlphaFoldDB" id="K2PUM5"/>
<dbReference type="RefSeq" id="WP_008991523.1">
    <property type="nucleotide sequence ID" value="NZ_AMSG01000009.1"/>
</dbReference>
<feature type="transmembrane region" description="Helical" evidence="1">
    <location>
        <begin position="455"/>
        <end position="479"/>
    </location>
</feature>
<dbReference type="InterPro" id="IPR005625">
    <property type="entry name" value="PepSY-ass_TM"/>
</dbReference>
<comment type="caution">
    <text evidence="2">The sequence shown here is derived from an EMBL/GenBank/DDBJ whole genome shotgun (WGS) entry which is preliminary data.</text>
</comment>
<sequence>MNNRSYNILFHLHTISGIIISAMLFVIFFTGSFSFFRDEIANWQKDEYTQPIDHGIVSSLDPIMESLKKDYALYGRDIEIGRHYNERRVDVSMSASKDSLAAEEAKVGSFFYLDTETFDTYNYLESYTLGEFLYRLHFFAQIPYPYGYYTSGLVSFFFLFAIITGILVHWNKIVSNFYTFRPRAKLKTVWTDAHTALGVIGLPFQFVYAVTGAFFMLNVLMAAPNIMFLFDGDQKELYNQLEMSETPPTLAYEKIDQVPSIEGLVQQTRDKWNNLNITHLHIYNYADSNMKVTVEGELPKDDKYTGVAKLSFNATGAIIGEKDPYTQNTYLDGVKNILYRIHYGDYAGYGLRIISFVLGIISCFVILSGVLIWLVAREKKSVSERKRRFNRALVNVYVAICLSLYPITALSFIAVKIHGEVNMSFVNDFYLIGWLILSLFFIWKKDNYFTNKYCLLLGSIIGFFIPVVNGVISGKWFWLTLNEEFFQSFFIDMLWIVLSIISLWVFFKLKRKEDPKKDKVQINGKPIKSTTEDKEVLV</sequence>
<feature type="transmembrane region" description="Helical" evidence="1">
    <location>
        <begin position="146"/>
        <end position="168"/>
    </location>
</feature>
<feature type="transmembrane region" description="Helical" evidence="1">
    <location>
        <begin position="485"/>
        <end position="507"/>
    </location>
</feature>
<feature type="transmembrane region" description="Helical" evidence="1">
    <location>
        <begin position="396"/>
        <end position="417"/>
    </location>
</feature>
<evidence type="ECO:0000313" key="2">
    <source>
        <dbReference type="EMBL" id="EKF55239.1"/>
    </source>
</evidence>
<proteinExistence type="predicted"/>
<dbReference type="PANTHER" id="PTHR34219">
    <property type="entry name" value="IRON-REGULATED INNER MEMBRANE PROTEIN-RELATED"/>
    <property type="match status" value="1"/>
</dbReference>
<keyword evidence="3" id="KW-1185">Reference proteome</keyword>
<dbReference type="EMBL" id="AMSG01000009">
    <property type="protein sequence ID" value="EKF55239.1"/>
    <property type="molecule type" value="Genomic_DNA"/>
</dbReference>
<keyword evidence="1" id="KW-0472">Membrane</keyword>
<protein>
    <submittedName>
        <fullName evidence="2">PepSY-associated TM helix domain-containing protein</fullName>
    </submittedName>
</protein>
<name>K2PUM5_9FLAO</name>
<feature type="transmembrane region" description="Helical" evidence="1">
    <location>
        <begin position="423"/>
        <end position="443"/>
    </location>
</feature>
<keyword evidence="1" id="KW-0812">Transmembrane</keyword>
<dbReference type="OrthoDB" id="6307929at2"/>